<organism evidence="1 2">
    <name type="scientific">Sphingobacterium hungaricum</name>
    <dbReference type="NCBI Taxonomy" id="2082723"/>
    <lineage>
        <taxon>Bacteria</taxon>
        <taxon>Pseudomonadati</taxon>
        <taxon>Bacteroidota</taxon>
        <taxon>Sphingobacteriia</taxon>
        <taxon>Sphingobacteriales</taxon>
        <taxon>Sphingobacteriaceae</taxon>
        <taxon>Sphingobacterium</taxon>
    </lineage>
</organism>
<dbReference type="RefSeq" id="WP_196937060.1">
    <property type="nucleotide sequence ID" value="NZ_MU158698.1"/>
</dbReference>
<gene>
    <name evidence="1" type="ORF">C4F49_16135</name>
</gene>
<dbReference type="Proteomes" id="UP000616201">
    <property type="component" value="Unassembled WGS sequence"/>
</dbReference>
<dbReference type="EMBL" id="PRDK01000009">
    <property type="protein sequence ID" value="MBE8715214.1"/>
    <property type="molecule type" value="Genomic_DNA"/>
</dbReference>
<sequence length="401" mass="47794">MKTQRSYKRKSNVYNAYYKLIWSWFKANEKQLYTDLITKNRNSKDYPDRRFTDVFENFRISINVHSEKQGDKFEWFFFGNLSTVAYAFLEGFIVRAPESAYFTFRALDPHPNGFSMHYKFDEVLIDMDTLFFYEKDNPEYPDLVELVFVHKLIGKTANKKSMKSNTYHEGGRHQAVNQDDYLDTVQMVLTQYLCAYIGERDLLLKIDKLKFQDPRYVKQTLLPLTKIEAFLNYRYKDYLTKDTKEVFIPSDDKDWYVFRGELLEGNLTEDFVDVKVFTYENRFAYPWIGSFNMYYNHVDHSETDKKLALYQTNLVKTYFKNLLTIDTNCIFLDERVINDVSGDYSETKVFSFACKDVALAAYTFQNVKDVVGNPLAIDYDFVKDKYWETIDIFRTTYYESL</sequence>
<dbReference type="AlphaFoldDB" id="A0A928YRQ2"/>
<proteinExistence type="predicted"/>
<reference evidence="1" key="1">
    <citation type="submission" date="2018-02" db="EMBL/GenBank/DDBJ databases">
        <authorList>
            <person name="Vasarhelyi B.M."/>
            <person name="Deshmukh S."/>
            <person name="Balint B."/>
            <person name="Kukolya J."/>
        </authorList>
    </citation>
    <scope>NUCLEOTIDE SEQUENCE</scope>
    <source>
        <strain evidence="1">KB22</strain>
    </source>
</reference>
<name>A0A928YRQ2_9SPHI</name>
<comment type="caution">
    <text evidence="1">The sequence shown here is derived from an EMBL/GenBank/DDBJ whole genome shotgun (WGS) entry which is preliminary data.</text>
</comment>
<accession>A0A928YRQ2</accession>
<evidence type="ECO:0000313" key="1">
    <source>
        <dbReference type="EMBL" id="MBE8715214.1"/>
    </source>
</evidence>
<protein>
    <submittedName>
        <fullName evidence="1">Uncharacterized protein</fullName>
    </submittedName>
</protein>
<evidence type="ECO:0000313" key="2">
    <source>
        <dbReference type="Proteomes" id="UP000616201"/>
    </source>
</evidence>
<keyword evidence="2" id="KW-1185">Reference proteome</keyword>